<name>S3K2K0_TREMA</name>
<dbReference type="InterPro" id="IPR025584">
    <property type="entry name" value="Cthe_2159"/>
</dbReference>
<dbReference type="eggNOG" id="ENOG502Z8AD">
    <property type="taxonomic scope" value="Bacteria"/>
</dbReference>
<protein>
    <recommendedName>
        <fullName evidence="5">Carbohydrate-binding domain-containing protein</fullName>
    </recommendedName>
</protein>
<dbReference type="Pfam" id="PF14262">
    <property type="entry name" value="Cthe_2159"/>
    <property type="match status" value="1"/>
</dbReference>
<keyword evidence="2" id="KW-0732">Signal</keyword>
<gene>
    <name evidence="3" type="ORF">HMPREF9194_01468</name>
</gene>
<dbReference type="EMBL" id="ATFF01000006">
    <property type="protein sequence ID" value="EPF31131.1"/>
    <property type="molecule type" value="Genomic_DNA"/>
</dbReference>
<dbReference type="STRING" id="1125699.HMPREF9194_01468"/>
<dbReference type="HOGENOM" id="CLU_021406_1_1_12"/>
<organism evidence="3 4">
    <name type="scientific">Treponema maltophilum ATCC 51939</name>
    <dbReference type="NCBI Taxonomy" id="1125699"/>
    <lineage>
        <taxon>Bacteria</taxon>
        <taxon>Pseudomonadati</taxon>
        <taxon>Spirochaetota</taxon>
        <taxon>Spirochaetia</taxon>
        <taxon>Spirochaetales</taxon>
        <taxon>Treponemataceae</taxon>
        <taxon>Treponema</taxon>
    </lineage>
</organism>
<evidence type="ECO:0000313" key="4">
    <source>
        <dbReference type="Proteomes" id="UP000014541"/>
    </source>
</evidence>
<evidence type="ECO:0000256" key="2">
    <source>
        <dbReference type="SAM" id="SignalP"/>
    </source>
</evidence>
<dbReference type="RefSeq" id="WP_016525742.1">
    <property type="nucleotide sequence ID" value="NZ_KE332518.1"/>
</dbReference>
<evidence type="ECO:0000256" key="1">
    <source>
        <dbReference type="SAM" id="MobiDB-lite"/>
    </source>
</evidence>
<evidence type="ECO:0008006" key="5">
    <source>
        <dbReference type="Google" id="ProtNLM"/>
    </source>
</evidence>
<keyword evidence="4" id="KW-1185">Reference proteome</keyword>
<feature type="compositionally biased region" description="Gly residues" evidence="1">
    <location>
        <begin position="493"/>
        <end position="506"/>
    </location>
</feature>
<feature type="region of interest" description="Disordered" evidence="1">
    <location>
        <begin position="491"/>
        <end position="520"/>
    </location>
</feature>
<evidence type="ECO:0000313" key="3">
    <source>
        <dbReference type="EMBL" id="EPF31131.1"/>
    </source>
</evidence>
<dbReference type="OrthoDB" id="6116667at2"/>
<feature type="chain" id="PRO_5004522739" description="Carbohydrate-binding domain-containing protein" evidence="2">
    <location>
        <begin position="26"/>
        <end position="520"/>
    </location>
</feature>
<comment type="caution">
    <text evidence="3">The sequence shown here is derived from an EMBL/GenBank/DDBJ whole genome shotgun (WGS) entry which is preliminary data.</text>
</comment>
<dbReference type="PROSITE" id="PS51257">
    <property type="entry name" value="PROKAR_LIPOPROTEIN"/>
    <property type="match status" value="1"/>
</dbReference>
<reference evidence="3 4" key="1">
    <citation type="submission" date="2013-04" db="EMBL/GenBank/DDBJ databases">
        <title>The Genome Sequence of Treponema maltophilum ATCC 51939.</title>
        <authorList>
            <consortium name="The Broad Institute Genomics Platform"/>
            <person name="Earl A."/>
            <person name="Ward D."/>
            <person name="Feldgarden M."/>
            <person name="Gevers D."/>
            <person name="Leonetti C."/>
            <person name="Blanton J.M."/>
            <person name="Dewhirst F.E."/>
            <person name="Izard J."/>
            <person name="Walker B."/>
            <person name="Young S."/>
            <person name="Zeng Q."/>
            <person name="Gargeya S."/>
            <person name="Fitzgerald M."/>
            <person name="Haas B."/>
            <person name="Abouelleil A."/>
            <person name="Allen A.W."/>
            <person name="Alvarado L."/>
            <person name="Arachchi H.M."/>
            <person name="Berlin A.M."/>
            <person name="Chapman S.B."/>
            <person name="Gainer-Dewar J."/>
            <person name="Goldberg J."/>
            <person name="Griggs A."/>
            <person name="Gujja S."/>
            <person name="Hansen M."/>
            <person name="Howarth C."/>
            <person name="Imamovic A."/>
            <person name="Ireland A."/>
            <person name="Larimer J."/>
            <person name="McCowan C."/>
            <person name="Murphy C."/>
            <person name="Pearson M."/>
            <person name="Poon T.W."/>
            <person name="Priest M."/>
            <person name="Roberts A."/>
            <person name="Saif S."/>
            <person name="Shea T."/>
            <person name="Sisk P."/>
            <person name="Sykes S."/>
            <person name="Wortman J."/>
            <person name="Nusbaum C."/>
            <person name="Birren B."/>
        </authorList>
    </citation>
    <scope>NUCLEOTIDE SEQUENCE [LARGE SCALE GENOMIC DNA]</scope>
    <source>
        <strain evidence="3 4">ATCC 51939</strain>
    </source>
</reference>
<sequence>MKTLKNKVRTFGIVLLITAILGCQAAAKQSTVQAQTAVEQRDTSQAFTRDDFDAAYNASSAKINIASLANISASGVRVSGKTATISAAGTYILSGSANDVCISVDAPDAEVRLVLDNLSISNSSAAPVYVKNAAKVYVTLAENSTNTLSVNGEFVKIDGAKAEAVIFAQSDLTLNGSGTLNAAAQNGSGIASKKNLAITGGTFSISASSHALKGKDNVNIADGSFTLTSGKDGIHSENDDNAESGNIYIKGGTFVISAEGEALDAINNIKIDGGNIDVVQSDEGIEATTIDINGGKITLVSSDDGINASYSDKEEIAEKSAGTAASASSISSSARNKGGMQNISEQAMRTYLNIAGGEITIDSQADGIDSNGSVYVSGGTVRILGPASDNDAALDYDVTAVITGGEFIASGSAGMAQGFSEESTQASFVATFSKTVSGNISVTDKTGKIIVQTNSGKSFRSVVVSSKDLKVGETYTVKAGNESVSVTLSSITTGGGMQRGSGGIKGGRNQKGFAFPPPAR</sequence>
<accession>S3K2K0</accession>
<dbReference type="AlphaFoldDB" id="S3K2K0"/>
<feature type="signal peptide" evidence="2">
    <location>
        <begin position="1"/>
        <end position="25"/>
    </location>
</feature>
<proteinExistence type="predicted"/>
<dbReference type="Proteomes" id="UP000014541">
    <property type="component" value="Unassembled WGS sequence"/>
</dbReference>
<dbReference type="PATRIC" id="fig|1125699.3.peg.1479"/>